<name>A0A151Z6L3_TIELA</name>
<feature type="transmembrane region" description="Helical" evidence="1">
    <location>
        <begin position="176"/>
        <end position="198"/>
    </location>
</feature>
<comment type="caution">
    <text evidence="2">The sequence shown here is derived from an EMBL/GenBank/DDBJ whole genome shotgun (WGS) entry which is preliminary data.</text>
</comment>
<dbReference type="PANTHER" id="PTHR42103">
    <property type="entry name" value="ALPHA/BETA-HYDROLASES SUPERFAMILY PROTEIN"/>
    <property type="match status" value="1"/>
</dbReference>
<evidence type="ECO:0000256" key="1">
    <source>
        <dbReference type="SAM" id="Phobius"/>
    </source>
</evidence>
<dbReference type="EMBL" id="LODT01000039">
    <property type="protein sequence ID" value="KYQ89577.1"/>
    <property type="molecule type" value="Genomic_DNA"/>
</dbReference>
<feature type="transmembrane region" description="Helical" evidence="1">
    <location>
        <begin position="151"/>
        <end position="170"/>
    </location>
</feature>
<dbReference type="Proteomes" id="UP000076078">
    <property type="component" value="Unassembled WGS sequence"/>
</dbReference>
<dbReference type="AlphaFoldDB" id="A0A151Z6L3"/>
<organism evidence="2 3">
    <name type="scientific">Tieghemostelium lacteum</name>
    <name type="common">Slime mold</name>
    <name type="synonym">Dictyostelium lacteum</name>
    <dbReference type="NCBI Taxonomy" id="361077"/>
    <lineage>
        <taxon>Eukaryota</taxon>
        <taxon>Amoebozoa</taxon>
        <taxon>Evosea</taxon>
        <taxon>Eumycetozoa</taxon>
        <taxon>Dictyostelia</taxon>
        <taxon>Dictyosteliales</taxon>
        <taxon>Raperosteliaceae</taxon>
        <taxon>Tieghemostelium</taxon>
    </lineage>
</organism>
<dbReference type="OrthoDB" id="10260961at2759"/>
<dbReference type="InParanoid" id="A0A151Z6L3"/>
<dbReference type="SUPFAM" id="SSF53474">
    <property type="entry name" value="alpha/beta-Hydrolases"/>
    <property type="match status" value="1"/>
</dbReference>
<dbReference type="InterPro" id="IPR029058">
    <property type="entry name" value="AB_hydrolase_fold"/>
</dbReference>
<gene>
    <name evidence="2" type="ORF">DLAC_09533</name>
</gene>
<evidence type="ECO:0000313" key="3">
    <source>
        <dbReference type="Proteomes" id="UP000076078"/>
    </source>
</evidence>
<keyword evidence="1" id="KW-0812">Transmembrane</keyword>
<reference evidence="2 3" key="1">
    <citation type="submission" date="2015-12" db="EMBL/GenBank/DDBJ databases">
        <title>Dictyostelia acquired genes for synthesis and detection of signals that induce cell-type specialization by lateral gene transfer from prokaryotes.</title>
        <authorList>
            <person name="Gloeckner G."/>
            <person name="Schaap P."/>
        </authorList>
    </citation>
    <scope>NUCLEOTIDE SEQUENCE [LARGE SCALE GENOMIC DNA]</scope>
    <source>
        <strain evidence="2 3">TK</strain>
    </source>
</reference>
<keyword evidence="1" id="KW-1133">Transmembrane helix</keyword>
<keyword evidence="3" id="KW-1185">Reference proteome</keyword>
<dbReference type="OMA" id="THLIQGA"/>
<proteinExistence type="predicted"/>
<dbReference type="STRING" id="361077.A0A151Z6L3"/>
<evidence type="ECO:0000313" key="2">
    <source>
        <dbReference type="EMBL" id="KYQ89577.1"/>
    </source>
</evidence>
<keyword evidence="1" id="KW-0472">Membrane</keyword>
<accession>A0A151Z6L3</accession>
<dbReference type="Gene3D" id="3.40.50.1820">
    <property type="entry name" value="alpha/beta hydrolase"/>
    <property type="match status" value="1"/>
</dbReference>
<dbReference type="PANTHER" id="PTHR42103:SF2">
    <property type="entry name" value="AB HYDROLASE-1 DOMAIN-CONTAINING PROTEIN"/>
    <property type="match status" value="1"/>
</dbReference>
<sequence>MVLKDNDNNILPVKFNKTASLAELRKVKIPVQSGGKEFKLEGLLAFIPKEKNANFCTDDNDGIKMTNLQDVGVVITHPHPMLGGNLNNNVVMGVSEYIVYHLQVPVLSLNFRGVGNSEGVGSWRGSYEREDTKAAASYLVNQSMQDMGYKINRVIMIGYSYGSVIAGSVIDEIPEVIAYTAISYPFGPLTFMLLGPLLQSTLDSLKPKFFVTGDQDNFTSTSTFKKRLSQMKGEDITFKIIPNLDHFYGGSENKLSREILKWIYFQIFKDN</sequence>
<protein>
    <submittedName>
        <fullName evidence="2">Uncharacterized protein</fullName>
    </submittedName>
</protein>